<keyword evidence="3" id="KW-1185">Reference proteome</keyword>
<dbReference type="EMBL" id="BQNB010021335">
    <property type="protein sequence ID" value="GJU05307.1"/>
    <property type="molecule type" value="Genomic_DNA"/>
</dbReference>
<gene>
    <name evidence="2" type="ORF">Tco_1121737</name>
</gene>
<evidence type="ECO:0000313" key="2">
    <source>
        <dbReference type="EMBL" id="GJU05307.1"/>
    </source>
</evidence>
<reference evidence="2" key="1">
    <citation type="journal article" date="2022" name="Int. J. Mol. Sci.">
        <title>Draft Genome of Tanacetum Coccineum: Genomic Comparison of Closely Related Tanacetum-Family Plants.</title>
        <authorList>
            <person name="Yamashiro T."/>
            <person name="Shiraishi A."/>
            <person name="Nakayama K."/>
            <person name="Satake H."/>
        </authorList>
    </citation>
    <scope>NUCLEOTIDE SEQUENCE</scope>
</reference>
<dbReference type="PANTHER" id="PTHR33116">
    <property type="entry name" value="REVERSE TRANSCRIPTASE ZINC-BINDING DOMAIN-CONTAINING PROTEIN-RELATED-RELATED"/>
    <property type="match status" value="1"/>
</dbReference>
<name>A0ABQ5IYI9_9ASTR</name>
<accession>A0ABQ5IYI9</accession>
<reference evidence="2" key="2">
    <citation type="submission" date="2022-01" db="EMBL/GenBank/DDBJ databases">
        <authorList>
            <person name="Yamashiro T."/>
            <person name="Shiraishi A."/>
            <person name="Satake H."/>
            <person name="Nakayama K."/>
        </authorList>
    </citation>
    <scope>NUCLEOTIDE SEQUENCE</scope>
</reference>
<proteinExistence type="predicted"/>
<dbReference type="Proteomes" id="UP001151760">
    <property type="component" value="Unassembled WGS sequence"/>
</dbReference>
<evidence type="ECO:0008006" key="4">
    <source>
        <dbReference type="Google" id="ProtNLM"/>
    </source>
</evidence>
<feature type="transmembrane region" description="Helical" evidence="1">
    <location>
        <begin position="12"/>
        <end position="29"/>
    </location>
</feature>
<keyword evidence="1" id="KW-0812">Transmembrane</keyword>
<evidence type="ECO:0000313" key="3">
    <source>
        <dbReference type="Proteomes" id="UP001151760"/>
    </source>
</evidence>
<sequence>MGGRKEENYGRICRFIRGLLINMLGIIMVDMNATMASRNILRNSSMNTDMNEFKGCVNRIEVDRYFMKLKKKAFKFANFVAENEEFLNIIRKAWDNQFKGRHMFKTVKKFKSLKAELKKLAWKDGNIFDKVQELKLQLKDLQTKIDDDPYSKELRVKESKCIHEYVEAMKDEEKLLYQKAKIKWLKGNYLFQGEEVAEQFVNHFKIFLGVEVPVNDVGQYLPLIKKKLSSNDAYLMDRNQSAFVPDRHIQDNILLSQELFKGYDRKEGPKRVAMKIDIQKAYDTVNWKLFSQIEKLPIRYLGVPLASKRISAKNCKSLIDKIKNKVCNDKSKCLSYAERLLLIASVLESIHVYWASVFLFPKPKSKGGLGLKDLGVWNKAMIVKHLWYIINNKETLWVKWINTVKLKGRSVWAANEEKYNDELVL</sequence>
<comment type="caution">
    <text evidence="2">The sequence shown here is derived from an EMBL/GenBank/DDBJ whole genome shotgun (WGS) entry which is preliminary data.</text>
</comment>
<keyword evidence="1" id="KW-1133">Transmembrane helix</keyword>
<dbReference type="PANTHER" id="PTHR33116:SF78">
    <property type="entry name" value="OS12G0587133 PROTEIN"/>
    <property type="match status" value="1"/>
</dbReference>
<keyword evidence="1" id="KW-0472">Membrane</keyword>
<organism evidence="2 3">
    <name type="scientific">Tanacetum coccineum</name>
    <dbReference type="NCBI Taxonomy" id="301880"/>
    <lineage>
        <taxon>Eukaryota</taxon>
        <taxon>Viridiplantae</taxon>
        <taxon>Streptophyta</taxon>
        <taxon>Embryophyta</taxon>
        <taxon>Tracheophyta</taxon>
        <taxon>Spermatophyta</taxon>
        <taxon>Magnoliopsida</taxon>
        <taxon>eudicotyledons</taxon>
        <taxon>Gunneridae</taxon>
        <taxon>Pentapetalae</taxon>
        <taxon>asterids</taxon>
        <taxon>campanulids</taxon>
        <taxon>Asterales</taxon>
        <taxon>Asteraceae</taxon>
        <taxon>Asteroideae</taxon>
        <taxon>Anthemideae</taxon>
        <taxon>Anthemidinae</taxon>
        <taxon>Tanacetum</taxon>
    </lineage>
</organism>
<protein>
    <recommendedName>
        <fullName evidence="4">Reverse transcriptase domain-containing protein</fullName>
    </recommendedName>
</protein>
<evidence type="ECO:0000256" key="1">
    <source>
        <dbReference type="SAM" id="Phobius"/>
    </source>
</evidence>